<comment type="caution">
    <text evidence="2">The sequence shown here is derived from an EMBL/GenBank/DDBJ whole genome shotgun (WGS) entry which is preliminary data.</text>
</comment>
<dbReference type="EMBL" id="LJCR01002037">
    <property type="protein sequence ID" value="KPV49339.1"/>
    <property type="molecule type" value="Genomic_DNA"/>
</dbReference>
<dbReference type="InterPro" id="IPR012296">
    <property type="entry name" value="Nuclease_put_TT1808"/>
</dbReference>
<dbReference type="PANTHER" id="PTHR34107:SF2">
    <property type="entry name" value="SLL0888 PROTEIN"/>
    <property type="match status" value="1"/>
</dbReference>
<feature type="domain" description="Putative restriction endonuclease" evidence="1">
    <location>
        <begin position="32"/>
        <end position="198"/>
    </location>
</feature>
<dbReference type="InterPro" id="IPR008538">
    <property type="entry name" value="Uma2"/>
</dbReference>
<dbReference type="InterPro" id="IPR011335">
    <property type="entry name" value="Restrct_endonuc-II-like"/>
</dbReference>
<sequence>MTTELQTPILRLGRRSDSPEIDLAPLQGLWPVEMYLKLTEHTNQLIEFTDGEVEILSMPTRRHQRMLAWLYEMFIAHRRPLGGEVLFSAFRLQSRPGKFREPDLLLLRDANDPRNQDAFWLGADLVVEIVSPDDPERDTVTKRADYAEAGIPEYWIVNPLDATITVLALDGAAYAEHGVFARGALATSLLLDGFGVSVDEVFDAA</sequence>
<keyword evidence="3" id="KW-1185">Reference proteome</keyword>
<proteinExistence type="predicted"/>
<reference evidence="2 3" key="1">
    <citation type="submission" date="2015-09" db="EMBL/GenBank/DDBJ databases">
        <title>Draft genome sequence of Kouleothrix aurantiaca JCM 19913.</title>
        <authorList>
            <person name="Hemp J."/>
        </authorList>
    </citation>
    <scope>NUCLEOTIDE SEQUENCE [LARGE SCALE GENOMIC DNA]</scope>
    <source>
        <strain evidence="2 3">COM-B</strain>
    </source>
</reference>
<name>A0A0P9EYS5_9CHLR</name>
<accession>A0A0P9EYS5</accession>
<dbReference type="Pfam" id="PF05685">
    <property type="entry name" value="Uma2"/>
    <property type="match status" value="1"/>
</dbReference>
<evidence type="ECO:0000313" key="2">
    <source>
        <dbReference type="EMBL" id="KPV49339.1"/>
    </source>
</evidence>
<gene>
    <name evidence="2" type="ORF">SE17_33230</name>
</gene>
<dbReference type="AlphaFoldDB" id="A0A0P9EYS5"/>
<dbReference type="CDD" id="cd06260">
    <property type="entry name" value="DUF820-like"/>
    <property type="match status" value="1"/>
</dbReference>
<evidence type="ECO:0000259" key="1">
    <source>
        <dbReference type="Pfam" id="PF05685"/>
    </source>
</evidence>
<organism evidence="2 3">
    <name type="scientific">Kouleothrix aurantiaca</name>
    <dbReference type="NCBI Taxonomy" id="186479"/>
    <lineage>
        <taxon>Bacteria</taxon>
        <taxon>Bacillati</taxon>
        <taxon>Chloroflexota</taxon>
        <taxon>Chloroflexia</taxon>
        <taxon>Chloroflexales</taxon>
        <taxon>Roseiflexineae</taxon>
        <taxon>Roseiflexaceae</taxon>
        <taxon>Kouleothrix</taxon>
    </lineage>
</organism>
<dbReference type="Proteomes" id="UP000050509">
    <property type="component" value="Unassembled WGS sequence"/>
</dbReference>
<dbReference type="SUPFAM" id="SSF52980">
    <property type="entry name" value="Restriction endonuclease-like"/>
    <property type="match status" value="1"/>
</dbReference>
<dbReference type="PATRIC" id="fig|186479.3.peg.3785"/>
<dbReference type="Gene3D" id="3.90.1570.10">
    <property type="entry name" value="tt1808, chain A"/>
    <property type="match status" value="1"/>
</dbReference>
<dbReference type="PANTHER" id="PTHR34107">
    <property type="entry name" value="SLL0198 PROTEIN-RELATED"/>
    <property type="match status" value="1"/>
</dbReference>
<protein>
    <recommendedName>
        <fullName evidence="1">Putative restriction endonuclease domain-containing protein</fullName>
    </recommendedName>
</protein>
<evidence type="ECO:0000313" key="3">
    <source>
        <dbReference type="Proteomes" id="UP000050509"/>
    </source>
</evidence>